<dbReference type="InterPro" id="IPR026055">
    <property type="entry name" value="FAR"/>
</dbReference>
<evidence type="ECO:0000256" key="2">
    <source>
        <dbReference type="ARBA" id="ARBA00005928"/>
    </source>
</evidence>
<dbReference type="InterPro" id="IPR013120">
    <property type="entry name" value="FAR_NAD-bd"/>
</dbReference>
<feature type="domain" description="TIL" evidence="11">
    <location>
        <begin position="600"/>
        <end position="654"/>
    </location>
</feature>
<dbReference type="InterPro" id="IPR036084">
    <property type="entry name" value="Ser_inhib-like_sf"/>
</dbReference>
<dbReference type="InterPro" id="IPR002919">
    <property type="entry name" value="TIL_dom"/>
</dbReference>
<feature type="domain" description="TIL" evidence="11">
    <location>
        <begin position="517"/>
        <end position="577"/>
    </location>
</feature>
<evidence type="ECO:0000256" key="4">
    <source>
        <dbReference type="ARBA" id="ARBA00022692"/>
    </source>
</evidence>
<keyword evidence="3 10" id="KW-0444">Lipid biosynthesis</keyword>
<keyword evidence="8 10" id="KW-0472">Membrane</keyword>
<sequence>MESRRRVADTYTGRSIFVTGFTGFLGKVLVEKLLWAFPDIKNVFVLVRDRRGVAPKDRIQKLLESPIFNRLRLRDSSIFQKIIPLTGNLMEEELGLNELDMRRICEEVSIVFHCAATVKFDEVLRVSVEMNVLGTQRLIALCHKMGNLVAVVHASTAYANCDKPETNESVYPPPVHPGKLIDSFEWMNDGMINKLTPMLLDKRPNTYTFTKALAEMQLVEDARQLPVIIVRPSIIGAMWKDPLPGWTDNLNGPTGIFAACGKGLITNMCGSTESVADIIPVDVVSNMIIVAASHRANKNYPLDSCYGVPSTHFHTSRKLFLLNFYMKHYYPAQALDLLARMTGRDQMYVRMYGKIWKMIETLHFFTTRGWTFQAKGLLMLWDDLSEEDKKIFNFDIRQVNWDQYLFDYLMGIKVYLLGEKLEDLPKARSNLVRLKLITMGVNAGFWGLMIRYFAWRKTKNQKWMLWLGGFLATYIFQNANFRPQVHLKSLSDYKQSAQMKAEIVKRETKERKQDPRCPSKAEYRECTNLCPEKHCGNILEKSTCFSLRCGEPGCMCVEGHVRKTTNIKDGCVRRETCLADARQKKVQKRQGFLDAPVPVCRENEELKSCGTACEPSCENPEPKVCTYQCVINQCECKYGLLRHKNGSCVPREMCH</sequence>
<organism evidence="14 15">
    <name type="scientific">Steinernema hermaphroditum</name>
    <dbReference type="NCBI Taxonomy" id="289476"/>
    <lineage>
        <taxon>Eukaryota</taxon>
        <taxon>Metazoa</taxon>
        <taxon>Ecdysozoa</taxon>
        <taxon>Nematoda</taxon>
        <taxon>Chromadorea</taxon>
        <taxon>Rhabditida</taxon>
        <taxon>Tylenchina</taxon>
        <taxon>Panagrolaimomorpha</taxon>
        <taxon>Strongyloidoidea</taxon>
        <taxon>Steinernematidae</taxon>
        <taxon>Steinernema</taxon>
    </lineage>
</organism>
<feature type="domain" description="Thioester reductase (TE)" evidence="13">
    <location>
        <begin position="18"/>
        <end position="288"/>
    </location>
</feature>
<keyword evidence="15" id="KW-1185">Reference proteome</keyword>
<dbReference type="GO" id="GO:0035336">
    <property type="term" value="P:long-chain fatty-acyl-CoA metabolic process"/>
    <property type="evidence" value="ECO:0007669"/>
    <property type="project" value="TreeGrafter"/>
</dbReference>
<evidence type="ECO:0000259" key="12">
    <source>
        <dbReference type="Pfam" id="PF03015"/>
    </source>
</evidence>
<gene>
    <name evidence="14" type="ORF">QR680_001667</name>
</gene>
<dbReference type="GO" id="GO:0004867">
    <property type="term" value="F:serine-type endopeptidase inhibitor activity"/>
    <property type="evidence" value="ECO:0007669"/>
    <property type="project" value="UniProtKB-KW"/>
</dbReference>
<name>A0AA39H037_9BILA</name>
<dbReference type="Pfam" id="PF07993">
    <property type="entry name" value="NAD_binding_4"/>
    <property type="match status" value="1"/>
</dbReference>
<keyword evidence="10" id="KW-0521">NADP</keyword>
<dbReference type="GO" id="GO:0102965">
    <property type="term" value="F:alcohol-forming long-chain fatty acyl-CoA reductase activity"/>
    <property type="evidence" value="ECO:0007669"/>
    <property type="project" value="UniProtKB-EC"/>
</dbReference>
<accession>A0AA39H037</accession>
<keyword evidence="6 10" id="KW-1133">Transmembrane helix</keyword>
<dbReference type="InterPro" id="IPR033640">
    <property type="entry name" value="FAR_C"/>
</dbReference>
<comment type="function">
    <text evidence="10">Catalyzes the reduction of fatty acyl-CoA to fatty alcohols.</text>
</comment>
<dbReference type="Pfam" id="PF03015">
    <property type="entry name" value="Sterile"/>
    <property type="match status" value="1"/>
</dbReference>
<dbReference type="CDD" id="cd05236">
    <property type="entry name" value="FAR-N_SDR_e"/>
    <property type="match status" value="1"/>
</dbReference>
<comment type="caution">
    <text evidence="14">The sequence shown here is derived from an EMBL/GenBank/DDBJ whole genome shotgun (WGS) entry which is preliminary data.</text>
</comment>
<comment type="catalytic activity">
    <reaction evidence="9 10">
        <text>a long-chain fatty acyl-CoA + 2 NADPH + 2 H(+) = a long-chain primary fatty alcohol + 2 NADP(+) + CoA</text>
        <dbReference type="Rhea" id="RHEA:52716"/>
        <dbReference type="ChEBI" id="CHEBI:15378"/>
        <dbReference type="ChEBI" id="CHEBI:57287"/>
        <dbReference type="ChEBI" id="CHEBI:57783"/>
        <dbReference type="ChEBI" id="CHEBI:58349"/>
        <dbReference type="ChEBI" id="CHEBI:77396"/>
        <dbReference type="ChEBI" id="CHEBI:83139"/>
        <dbReference type="EC" id="1.2.1.84"/>
    </reaction>
</comment>
<dbReference type="SUPFAM" id="SSF51735">
    <property type="entry name" value="NAD(P)-binding Rossmann-fold domains"/>
    <property type="match status" value="1"/>
</dbReference>
<dbReference type="SUPFAM" id="SSF57567">
    <property type="entry name" value="Serine protease inhibitors"/>
    <property type="match status" value="1"/>
</dbReference>
<dbReference type="Gene3D" id="3.40.50.720">
    <property type="entry name" value="NAD(P)-binding Rossmann-like Domain"/>
    <property type="match status" value="1"/>
</dbReference>
<dbReference type="EMBL" id="JAUCMV010000005">
    <property type="protein sequence ID" value="KAK0396314.1"/>
    <property type="molecule type" value="Genomic_DNA"/>
</dbReference>
<comment type="similarity">
    <text evidence="2 10">Belongs to the fatty acyl-CoA reductase family.</text>
</comment>
<dbReference type="PANTHER" id="PTHR11011">
    <property type="entry name" value="MALE STERILITY PROTEIN 2-RELATED"/>
    <property type="match status" value="1"/>
</dbReference>
<protein>
    <recommendedName>
        <fullName evidence="10">Fatty acyl-CoA reductase</fullName>
        <ecNumber evidence="10">1.2.1.84</ecNumber>
    </recommendedName>
</protein>
<evidence type="ECO:0000256" key="7">
    <source>
        <dbReference type="ARBA" id="ARBA00023098"/>
    </source>
</evidence>
<evidence type="ECO:0000256" key="5">
    <source>
        <dbReference type="ARBA" id="ARBA00022900"/>
    </source>
</evidence>
<dbReference type="Pfam" id="PF01826">
    <property type="entry name" value="TIL"/>
    <property type="match status" value="2"/>
</dbReference>
<evidence type="ECO:0000259" key="13">
    <source>
        <dbReference type="Pfam" id="PF07993"/>
    </source>
</evidence>
<keyword evidence="10" id="KW-0560">Oxidoreductase</keyword>
<evidence type="ECO:0000256" key="8">
    <source>
        <dbReference type="ARBA" id="ARBA00023136"/>
    </source>
</evidence>
<evidence type="ECO:0000256" key="1">
    <source>
        <dbReference type="ARBA" id="ARBA00004141"/>
    </source>
</evidence>
<dbReference type="GO" id="GO:0016020">
    <property type="term" value="C:membrane"/>
    <property type="evidence" value="ECO:0007669"/>
    <property type="project" value="UniProtKB-SubCell"/>
</dbReference>
<evidence type="ECO:0000259" key="11">
    <source>
        <dbReference type="Pfam" id="PF01826"/>
    </source>
</evidence>
<keyword evidence="4 10" id="KW-0812">Transmembrane</keyword>
<dbReference type="Proteomes" id="UP001175271">
    <property type="component" value="Unassembled WGS sequence"/>
</dbReference>
<proteinExistence type="inferred from homology"/>
<reference evidence="14" key="1">
    <citation type="submission" date="2023-06" db="EMBL/GenBank/DDBJ databases">
        <title>Genomic analysis of the entomopathogenic nematode Steinernema hermaphroditum.</title>
        <authorList>
            <person name="Schwarz E.M."/>
            <person name="Heppert J.K."/>
            <person name="Baniya A."/>
            <person name="Schwartz H.T."/>
            <person name="Tan C.-H."/>
            <person name="Antoshechkin I."/>
            <person name="Sternberg P.W."/>
            <person name="Goodrich-Blair H."/>
            <person name="Dillman A.R."/>
        </authorList>
    </citation>
    <scope>NUCLEOTIDE SEQUENCE</scope>
    <source>
        <strain evidence="14">PS9179</strain>
        <tissue evidence="14">Whole animal</tissue>
    </source>
</reference>
<evidence type="ECO:0000313" key="15">
    <source>
        <dbReference type="Proteomes" id="UP001175271"/>
    </source>
</evidence>
<dbReference type="AlphaFoldDB" id="A0AA39H037"/>
<dbReference type="InterPro" id="IPR036291">
    <property type="entry name" value="NAD(P)-bd_dom_sf"/>
</dbReference>
<feature type="transmembrane region" description="Helical" evidence="10">
    <location>
        <begin position="436"/>
        <end position="454"/>
    </location>
</feature>
<dbReference type="GO" id="GO:0080019">
    <property type="term" value="F:alcohol-forming very long-chain fatty acyl-CoA reductase activity"/>
    <property type="evidence" value="ECO:0007669"/>
    <property type="project" value="InterPro"/>
</dbReference>
<dbReference type="GO" id="GO:0005777">
    <property type="term" value="C:peroxisome"/>
    <property type="evidence" value="ECO:0007669"/>
    <property type="project" value="TreeGrafter"/>
</dbReference>
<evidence type="ECO:0000256" key="3">
    <source>
        <dbReference type="ARBA" id="ARBA00022516"/>
    </source>
</evidence>
<comment type="subcellular location">
    <subcellularLocation>
        <location evidence="1">Membrane</location>
        <topology evidence="1">Multi-pass membrane protein</topology>
    </subcellularLocation>
</comment>
<keyword evidence="5" id="KW-0722">Serine protease inhibitor</keyword>
<evidence type="ECO:0000256" key="10">
    <source>
        <dbReference type="RuleBase" id="RU363097"/>
    </source>
</evidence>
<dbReference type="CDD" id="cd09071">
    <property type="entry name" value="FAR_C"/>
    <property type="match status" value="1"/>
</dbReference>
<keyword evidence="5" id="KW-0646">Protease inhibitor</keyword>
<evidence type="ECO:0000256" key="9">
    <source>
        <dbReference type="ARBA" id="ARBA00052530"/>
    </source>
</evidence>
<dbReference type="CDD" id="cd19941">
    <property type="entry name" value="TIL"/>
    <property type="match status" value="2"/>
</dbReference>
<evidence type="ECO:0000256" key="6">
    <source>
        <dbReference type="ARBA" id="ARBA00022989"/>
    </source>
</evidence>
<feature type="domain" description="Fatty acyl-CoA reductase C-terminal" evidence="12">
    <location>
        <begin position="328"/>
        <end position="418"/>
    </location>
</feature>
<dbReference type="FunFam" id="3.40.50.720:FF:000143">
    <property type="entry name" value="Fatty acyl-CoA reductase"/>
    <property type="match status" value="1"/>
</dbReference>
<dbReference type="Gene3D" id="2.10.25.10">
    <property type="entry name" value="Laminin"/>
    <property type="match status" value="2"/>
</dbReference>
<keyword evidence="7 10" id="KW-0443">Lipid metabolism</keyword>
<dbReference type="EC" id="1.2.1.84" evidence="10"/>
<dbReference type="PANTHER" id="PTHR11011:SF45">
    <property type="entry name" value="FATTY ACYL-COA REDUCTASE CG8306-RELATED"/>
    <property type="match status" value="1"/>
</dbReference>
<evidence type="ECO:0000313" key="14">
    <source>
        <dbReference type="EMBL" id="KAK0396314.1"/>
    </source>
</evidence>